<evidence type="ECO:0000313" key="2">
    <source>
        <dbReference type="EMBL" id="SFR85754.1"/>
    </source>
</evidence>
<protein>
    <submittedName>
        <fullName evidence="2">Uncharacterized protein</fullName>
    </submittedName>
</protein>
<proteinExistence type="predicted"/>
<dbReference type="AlphaFoldDB" id="A0A1I6K3L2"/>
<name>A0A1I6K3L2_9EURY</name>
<keyword evidence="1" id="KW-1133">Transmembrane helix</keyword>
<feature type="transmembrane region" description="Helical" evidence="1">
    <location>
        <begin position="7"/>
        <end position="25"/>
    </location>
</feature>
<reference evidence="2 3" key="1">
    <citation type="submission" date="2016-10" db="EMBL/GenBank/DDBJ databases">
        <authorList>
            <person name="de Groot N.N."/>
        </authorList>
    </citation>
    <scope>NUCLEOTIDE SEQUENCE [LARGE SCALE GENOMIC DNA]</scope>
    <source>
        <strain evidence="2 3">CGMCC 1.10457</strain>
    </source>
</reference>
<dbReference type="STRING" id="767519.SAMN05216559_0132"/>
<evidence type="ECO:0000256" key="1">
    <source>
        <dbReference type="SAM" id="Phobius"/>
    </source>
</evidence>
<keyword evidence="1" id="KW-0812">Transmembrane</keyword>
<dbReference type="EMBL" id="FOZK01000001">
    <property type="protein sequence ID" value="SFR85754.1"/>
    <property type="molecule type" value="Genomic_DNA"/>
</dbReference>
<sequence>MQRTPFAVGLYCTLGVGFSTLLDVLTGFNNFSGSAEFVVLTPAVTALMLSALLLLQERKANVEDTGDTTRREAPQ</sequence>
<dbReference type="RefSeq" id="WP_089812909.1">
    <property type="nucleotide sequence ID" value="NZ_FOZK01000001.1"/>
</dbReference>
<evidence type="ECO:0000313" key="3">
    <source>
        <dbReference type="Proteomes" id="UP000199062"/>
    </source>
</evidence>
<feature type="transmembrane region" description="Helical" evidence="1">
    <location>
        <begin position="37"/>
        <end position="55"/>
    </location>
</feature>
<dbReference type="Proteomes" id="UP000199062">
    <property type="component" value="Unassembled WGS sequence"/>
</dbReference>
<organism evidence="2 3">
    <name type="scientific">Halomicrobium zhouii</name>
    <dbReference type="NCBI Taxonomy" id="767519"/>
    <lineage>
        <taxon>Archaea</taxon>
        <taxon>Methanobacteriati</taxon>
        <taxon>Methanobacteriota</taxon>
        <taxon>Stenosarchaea group</taxon>
        <taxon>Halobacteria</taxon>
        <taxon>Halobacteriales</taxon>
        <taxon>Haloarculaceae</taxon>
        <taxon>Halomicrobium</taxon>
    </lineage>
</organism>
<accession>A0A1I6K3L2</accession>
<keyword evidence="1" id="KW-0472">Membrane</keyword>
<keyword evidence="3" id="KW-1185">Reference proteome</keyword>
<gene>
    <name evidence="2" type="ORF">SAMN05216559_0132</name>
</gene>